<sequence length="216" mass="23782">MQDMLLAIWHQDFDQLIHMQAIGLLVTCLVVILFLESSFVFLPLPGDSLVLLAGGLVGMGVLGPEVTFIYMPLAAGLGSLVAYFQGHALHGTAFMGHVERMIPQGSLPRASRLLDRYGFWAMFASRFIPFVRVLTPMLMGVSRLHLPKVVIASFASAFLWALVLSLIGKFVMATPVFAHHHELLTKCLLVTSFALFVIAVAAIGIRLLKRPTNRIR</sequence>
<keyword evidence="5 7" id="KW-1133">Transmembrane helix</keyword>
<keyword evidence="10" id="KW-1185">Reference proteome</keyword>
<name>A0A2M8H5Y0_9GAMM</name>
<feature type="transmembrane region" description="Helical" evidence="7">
    <location>
        <begin position="117"/>
        <end position="134"/>
    </location>
</feature>
<evidence type="ECO:0000256" key="6">
    <source>
        <dbReference type="ARBA" id="ARBA00023136"/>
    </source>
</evidence>
<comment type="subcellular location">
    <subcellularLocation>
        <location evidence="1 7">Cell membrane</location>
        <topology evidence="1 7">Multi-pass membrane protein</topology>
    </subcellularLocation>
</comment>
<feature type="transmembrane region" description="Helical" evidence="7">
    <location>
        <begin position="20"/>
        <end position="42"/>
    </location>
</feature>
<comment type="caution">
    <text evidence="9">The sequence shown here is derived from an EMBL/GenBank/DDBJ whole genome shotgun (WGS) entry which is preliminary data.</text>
</comment>
<evidence type="ECO:0000256" key="5">
    <source>
        <dbReference type="ARBA" id="ARBA00022989"/>
    </source>
</evidence>
<dbReference type="InterPro" id="IPR032816">
    <property type="entry name" value="VTT_dom"/>
</dbReference>
<accession>A0A2M8H5Y0</accession>
<evidence type="ECO:0000256" key="7">
    <source>
        <dbReference type="RuleBase" id="RU367016"/>
    </source>
</evidence>
<dbReference type="Pfam" id="PF09335">
    <property type="entry name" value="VTT_dom"/>
    <property type="match status" value="1"/>
</dbReference>
<evidence type="ECO:0000313" key="9">
    <source>
        <dbReference type="EMBL" id="PJC91931.1"/>
    </source>
</evidence>
<evidence type="ECO:0000256" key="2">
    <source>
        <dbReference type="ARBA" id="ARBA00010792"/>
    </source>
</evidence>
<gene>
    <name evidence="9" type="ORF">CUC44_17200</name>
</gene>
<dbReference type="AlphaFoldDB" id="A0A2M8H5Y0"/>
<feature type="transmembrane region" description="Helical" evidence="7">
    <location>
        <begin position="188"/>
        <end position="208"/>
    </location>
</feature>
<dbReference type="InterPro" id="IPR032818">
    <property type="entry name" value="DedA-like"/>
</dbReference>
<dbReference type="EMBL" id="PGCP01000034">
    <property type="protein sequence ID" value="PJC91931.1"/>
    <property type="molecule type" value="Genomic_DNA"/>
</dbReference>
<reference evidence="9 10" key="1">
    <citation type="submission" date="2017-11" db="EMBL/GenBank/DDBJ databases">
        <title>Draft genome sequence of environmental isolate Aeromonas lusitania sp. nov. MDC 2473.</title>
        <authorList>
            <person name="Colston S.M."/>
            <person name="Navarro A."/>
            <person name="Martinez-Murcia A.J."/>
            <person name="Graf J."/>
        </authorList>
    </citation>
    <scope>NUCLEOTIDE SEQUENCE [LARGE SCALE GENOMIC DNA]</scope>
    <source>
        <strain evidence="9 10">MDC 2473</strain>
    </source>
</reference>
<dbReference type="PANTHER" id="PTHR30353:SF11">
    <property type="entry name" value="INNER MEMBRANE PROTEIN YQJA"/>
    <property type="match status" value="1"/>
</dbReference>
<keyword evidence="6 7" id="KW-0472">Membrane</keyword>
<evidence type="ECO:0000313" key="10">
    <source>
        <dbReference type="Proteomes" id="UP000232060"/>
    </source>
</evidence>
<dbReference type="Proteomes" id="UP000232060">
    <property type="component" value="Unassembled WGS sequence"/>
</dbReference>
<feature type="domain" description="VTT" evidence="8">
    <location>
        <begin position="44"/>
        <end position="169"/>
    </location>
</feature>
<evidence type="ECO:0000256" key="3">
    <source>
        <dbReference type="ARBA" id="ARBA00022475"/>
    </source>
</evidence>
<evidence type="ECO:0000259" key="8">
    <source>
        <dbReference type="Pfam" id="PF09335"/>
    </source>
</evidence>
<dbReference type="RefSeq" id="WP_100861095.1">
    <property type="nucleotide sequence ID" value="NZ_PGCP01000034.1"/>
</dbReference>
<keyword evidence="3 7" id="KW-1003">Cell membrane</keyword>
<dbReference type="OrthoDB" id="13976at2"/>
<feature type="transmembrane region" description="Helical" evidence="7">
    <location>
        <begin position="49"/>
        <end position="71"/>
    </location>
</feature>
<feature type="transmembrane region" description="Helical" evidence="7">
    <location>
        <begin position="146"/>
        <end position="168"/>
    </location>
</feature>
<comment type="similarity">
    <text evidence="2 7">Belongs to the DedA family.</text>
</comment>
<organism evidence="9 10">
    <name type="scientific">Aeromonas lusitana</name>
    <dbReference type="NCBI Taxonomy" id="931529"/>
    <lineage>
        <taxon>Bacteria</taxon>
        <taxon>Pseudomonadati</taxon>
        <taxon>Pseudomonadota</taxon>
        <taxon>Gammaproteobacteria</taxon>
        <taxon>Aeromonadales</taxon>
        <taxon>Aeromonadaceae</taxon>
        <taxon>Aeromonas</taxon>
    </lineage>
</organism>
<evidence type="ECO:0000256" key="1">
    <source>
        <dbReference type="ARBA" id="ARBA00004651"/>
    </source>
</evidence>
<evidence type="ECO:0000256" key="4">
    <source>
        <dbReference type="ARBA" id="ARBA00022692"/>
    </source>
</evidence>
<dbReference type="GO" id="GO:0005886">
    <property type="term" value="C:plasma membrane"/>
    <property type="evidence" value="ECO:0007669"/>
    <property type="project" value="UniProtKB-SubCell"/>
</dbReference>
<keyword evidence="4 7" id="KW-0812">Transmembrane</keyword>
<proteinExistence type="inferred from homology"/>
<dbReference type="PANTHER" id="PTHR30353">
    <property type="entry name" value="INNER MEMBRANE PROTEIN DEDA-RELATED"/>
    <property type="match status" value="1"/>
</dbReference>
<protein>
    <submittedName>
        <fullName evidence="9">DedA family protein</fullName>
    </submittedName>
</protein>